<keyword evidence="2" id="KW-0812">Transmembrane</keyword>
<feature type="transmembrane region" description="Helical" evidence="2">
    <location>
        <begin position="96"/>
        <end position="116"/>
    </location>
</feature>
<keyword evidence="2" id="KW-0472">Membrane</keyword>
<evidence type="ECO:0000313" key="4">
    <source>
        <dbReference type="Proteomes" id="UP000054359"/>
    </source>
</evidence>
<proteinExistence type="predicted"/>
<evidence type="ECO:0000256" key="1">
    <source>
        <dbReference type="SAM" id="MobiDB-lite"/>
    </source>
</evidence>
<dbReference type="AlphaFoldDB" id="A0A087U6F8"/>
<evidence type="ECO:0000256" key="2">
    <source>
        <dbReference type="SAM" id="Phobius"/>
    </source>
</evidence>
<evidence type="ECO:0000313" key="3">
    <source>
        <dbReference type="EMBL" id="KFM72947.1"/>
    </source>
</evidence>
<dbReference type="OMA" id="QSDSHMV"/>
<keyword evidence="4" id="KW-1185">Reference proteome</keyword>
<protein>
    <submittedName>
        <fullName evidence="3">Uncharacterized protein</fullName>
    </submittedName>
</protein>
<sequence length="124" mass="13482">MKSPDSDDLVVMALDEKLQRMSRELRLIITPELPQSDSHMVEGSGSGSWTRNQVGDDEDYDRGSGSGDGGGTKPSDFNFDIRDSGEVNIKVKDSSAISFTSSSALMSAMLLVTFLFRITGLRSQ</sequence>
<reference evidence="3 4" key="1">
    <citation type="submission" date="2013-11" db="EMBL/GenBank/DDBJ databases">
        <title>Genome sequencing of Stegodyphus mimosarum.</title>
        <authorList>
            <person name="Bechsgaard J."/>
        </authorList>
    </citation>
    <scope>NUCLEOTIDE SEQUENCE [LARGE SCALE GENOMIC DNA]</scope>
</reference>
<accession>A0A087U6F8</accession>
<dbReference type="EMBL" id="KK118429">
    <property type="protein sequence ID" value="KFM72947.1"/>
    <property type="molecule type" value="Genomic_DNA"/>
</dbReference>
<gene>
    <name evidence="3" type="ORF">X975_01077</name>
</gene>
<organism evidence="3 4">
    <name type="scientific">Stegodyphus mimosarum</name>
    <name type="common">African social velvet spider</name>
    <dbReference type="NCBI Taxonomy" id="407821"/>
    <lineage>
        <taxon>Eukaryota</taxon>
        <taxon>Metazoa</taxon>
        <taxon>Ecdysozoa</taxon>
        <taxon>Arthropoda</taxon>
        <taxon>Chelicerata</taxon>
        <taxon>Arachnida</taxon>
        <taxon>Araneae</taxon>
        <taxon>Araneomorphae</taxon>
        <taxon>Entelegynae</taxon>
        <taxon>Eresoidea</taxon>
        <taxon>Eresidae</taxon>
        <taxon>Stegodyphus</taxon>
    </lineage>
</organism>
<dbReference type="OrthoDB" id="6380619at2759"/>
<keyword evidence="2" id="KW-1133">Transmembrane helix</keyword>
<feature type="non-terminal residue" evidence="3">
    <location>
        <position position="124"/>
    </location>
</feature>
<feature type="region of interest" description="Disordered" evidence="1">
    <location>
        <begin position="32"/>
        <end position="79"/>
    </location>
</feature>
<dbReference type="Proteomes" id="UP000054359">
    <property type="component" value="Unassembled WGS sequence"/>
</dbReference>
<name>A0A087U6F8_STEMI</name>